<keyword evidence="8" id="KW-1185">Reference proteome</keyword>
<dbReference type="PROSITE" id="PS50977">
    <property type="entry name" value="HTH_TETR_2"/>
    <property type="match status" value="1"/>
</dbReference>
<keyword evidence="1" id="KW-0678">Repressor</keyword>
<reference evidence="7 8" key="1">
    <citation type="submission" date="2016-01" db="EMBL/GenBank/DDBJ databases">
        <title>The new phylogeny of the genus Mycobacterium.</title>
        <authorList>
            <person name="Tarcisio F."/>
            <person name="Conor M."/>
            <person name="Antonella G."/>
            <person name="Elisabetta G."/>
            <person name="Giulia F.S."/>
            <person name="Sara T."/>
            <person name="Anna F."/>
            <person name="Clotilde B."/>
            <person name="Roberto B."/>
            <person name="Veronica D.S."/>
            <person name="Fabio R."/>
            <person name="Monica P."/>
            <person name="Olivier J."/>
            <person name="Enrico T."/>
            <person name="Nicola S."/>
        </authorList>
    </citation>
    <scope>NUCLEOTIDE SEQUENCE [LARGE SCALE GENOMIC DNA]</scope>
    <source>
        <strain evidence="7 8">DSM 44852</strain>
    </source>
</reference>
<keyword evidence="4" id="KW-0804">Transcription</keyword>
<gene>
    <name evidence="7" type="ORF">AWC05_20770</name>
</gene>
<feature type="DNA-binding region" description="H-T-H motif" evidence="5">
    <location>
        <begin position="34"/>
        <end position="53"/>
    </location>
</feature>
<dbReference type="STRING" id="292462.AWC05_20770"/>
<evidence type="ECO:0000259" key="6">
    <source>
        <dbReference type="PROSITE" id="PS50977"/>
    </source>
</evidence>
<keyword evidence="2" id="KW-0805">Transcription regulation</keyword>
<keyword evidence="3 5" id="KW-0238">DNA-binding</keyword>
<dbReference type="EMBL" id="LQOV01000014">
    <property type="protein sequence ID" value="ORV53173.1"/>
    <property type="molecule type" value="Genomic_DNA"/>
</dbReference>
<evidence type="ECO:0000256" key="2">
    <source>
        <dbReference type="ARBA" id="ARBA00023015"/>
    </source>
</evidence>
<organism evidence="7 8">
    <name type="scientific">Mycobacterium florentinum</name>
    <dbReference type="NCBI Taxonomy" id="292462"/>
    <lineage>
        <taxon>Bacteria</taxon>
        <taxon>Bacillati</taxon>
        <taxon>Actinomycetota</taxon>
        <taxon>Actinomycetes</taxon>
        <taxon>Mycobacteriales</taxon>
        <taxon>Mycobacteriaceae</taxon>
        <taxon>Mycobacterium</taxon>
        <taxon>Mycobacterium simiae complex</taxon>
    </lineage>
</organism>
<dbReference type="InterPro" id="IPR050109">
    <property type="entry name" value="HTH-type_TetR-like_transc_reg"/>
</dbReference>
<dbReference type="Gene3D" id="1.10.10.60">
    <property type="entry name" value="Homeodomain-like"/>
    <property type="match status" value="1"/>
</dbReference>
<dbReference type="OrthoDB" id="3190535at2"/>
<evidence type="ECO:0000256" key="1">
    <source>
        <dbReference type="ARBA" id="ARBA00022491"/>
    </source>
</evidence>
<accession>A0A1X1U8N8</accession>
<dbReference type="Pfam" id="PF17932">
    <property type="entry name" value="TetR_C_24"/>
    <property type="match status" value="1"/>
</dbReference>
<dbReference type="Gene3D" id="1.10.357.10">
    <property type="entry name" value="Tetracycline Repressor, domain 2"/>
    <property type="match status" value="1"/>
</dbReference>
<dbReference type="PANTHER" id="PTHR30055">
    <property type="entry name" value="HTH-TYPE TRANSCRIPTIONAL REGULATOR RUTR"/>
    <property type="match status" value="1"/>
</dbReference>
<evidence type="ECO:0000256" key="4">
    <source>
        <dbReference type="ARBA" id="ARBA00023163"/>
    </source>
</evidence>
<comment type="caution">
    <text evidence="7">The sequence shown here is derived from an EMBL/GenBank/DDBJ whole genome shotgun (WGS) entry which is preliminary data.</text>
</comment>
<dbReference type="PANTHER" id="PTHR30055:SF175">
    <property type="entry name" value="HTH-TYPE TRANSCRIPTIONAL REPRESSOR KSTR2"/>
    <property type="match status" value="1"/>
</dbReference>
<sequence>MNKLELTPEVAATRQAILEAATTLLGERDYPATSIRDIARAVDLLPGRMYDFIENKEAILYEIVATGINRFVSMVDAIADDRQPPDAQLRRAIIDHVKLVSENPRAVLVVFHQWRYLGTENRRRVIALRHRYEQFFRDTVEAGIADGLLRQDLDVQYAVFSILGALNWVPEWLTQHDPQTQNYAEKLADVLLSGVLVR</sequence>
<dbReference type="Proteomes" id="UP000193010">
    <property type="component" value="Unassembled WGS sequence"/>
</dbReference>
<dbReference type="InterPro" id="IPR001647">
    <property type="entry name" value="HTH_TetR"/>
</dbReference>
<dbReference type="SUPFAM" id="SSF46689">
    <property type="entry name" value="Homeodomain-like"/>
    <property type="match status" value="1"/>
</dbReference>
<evidence type="ECO:0000256" key="3">
    <source>
        <dbReference type="ARBA" id="ARBA00023125"/>
    </source>
</evidence>
<evidence type="ECO:0000313" key="7">
    <source>
        <dbReference type="EMBL" id="ORV53173.1"/>
    </source>
</evidence>
<dbReference type="RefSeq" id="WP_085222106.1">
    <property type="nucleotide sequence ID" value="NZ_AP022576.1"/>
</dbReference>
<dbReference type="Pfam" id="PF00440">
    <property type="entry name" value="TetR_N"/>
    <property type="match status" value="1"/>
</dbReference>
<feature type="domain" description="HTH tetR-type" evidence="6">
    <location>
        <begin position="11"/>
        <end position="71"/>
    </location>
</feature>
<proteinExistence type="predicted"/>
<dbReference type="SUPFAM" id="SSF48498">
    <property type="entry name" value="Tetracyclin repressor-like, C-terminal domain"/>
    <property type="match status" value="1"/>
</dbReference>
<dbReference type="InterPro" id="IPR041490">
    <property type="entry name" value="KstR2_TetR_C"/>
</dbReference>
<dbReference type="AlphaFoldDB" id="A0A1X1U8N8"/>
<protein>
    <submittedName>
        <fullName evidence="7">TetR family transcriptional regulator</fullName>
    </submittedName>
</protein>
<dbReference type="GO" id="GO:0000976">
    <property type="term" value="F:transcription cis-regulatory region binding"/>
    <property type="evidence" value="ECO:0007669"/>
    <property type="project" value="TreeGrafter"/>
</dbReference>
<dbReference type="InterPro" id="IPR036271">
    <property type="entry name" value="Tet_transcr_reg_TetR-rel_C_sf"/>
</dbReference>
<evidence type="ECO:0000313" key="8">
    <source>
        <dbReference type="Proteomes" id="UP000193010"/>
    </source>
</evidence>
<dbReference type="InterPro" id="IPR009057">
    <property type="entry name" value="Homeodomain-like_sf"/>
</dbReference>
<name>A0A1X1U8N8_MYCFL</name>
<evidence type="ECO:0000256" key="5">
    <source>
        <dbReference type="PROSITE-ProRule" id="PRU00335"/>
    </source>
</evidence>
<dbReference type="GO" id="GO:0003700">
    <property type="term" value="F:DNA-binding transcription factor activity"/>
    <property type="evidence" value="ECO:0007669"/>
    <property type="project" value="TreeGrafter"/>
</dbReference>